<dbReference type="EMBL" id="FNJB01000008">
    <property type="protein sequence ID" value="SDP32606.1"/>
    <property type="molecule type" value="Genomic_DNA"/>
</dbReference>
<sequence length="305" mass="33887">MTPEELAEALRRGPFHLALRSAIAHRRLSLARLRSHLARLDIQVAESTLSYWQRGLRHPDAQHALPAVRGLETVLGLPPDSLVVLVGPRQRGGRPHRAATSFSELVFSGPVTRDLFTQIGADADAANADLELMFVHERITIAKDRSQGRIQTRVVGRTRRAGVDRYMAVYNGEPGVDIAEVRVSADEGCRLGRVRRLDTWVVFELMFDRRLIEGETVVLTYTVDDESGIECPGYSRLFRVPCGPFLLQLELPPNNLPARITQVVRGNDTLPPSVCDELFCDRGHLVNAFFPSVEPGIAGVALDWD</sequence>
<keyword evidence="2" id="KW-1185">Reference proteome</keyword>
<accession>A0A1H0RUF7</accession>
<dbReference type="OrthoDB" id="3690688at2"/>
<reference evidence="2" key="1">
    <citation type="submission" date="2016-10" db="EMBL/GenBank/DDBJ databases">
        <authorList>
            <person name="Varghese N."/>
            <person name="Submissions S."/>
        </authorList>
    </citation>
    <scope>NUCLEOTIDE SEQUENCE [LARGE SCALE GENOMIC DNA]</scope>
    <source>
        <strain evidence="2">IBRC-M 10655</strain>
    </source>
</reference>
<evidence type="ECO:0000313" key="2">
    <source>
        <dbReference type="Proteomes" id="UP000199651"/>
    </source>
</evidence>
<evidence type="ECO:0008006" key="3">
    <source>
        <dbReference type="Google" id="ProtNLM"/>
    </source>
</evidence>
<proteinExistence type="predicted"/>
<dbReference type="STRING" id="504798.SAMN05421871_113113"/>
<dbReference type="AlphaFoldDB" id="A0A1H0RUF7"/>
<evidence type="ECO:0000313" key="1">
    <source>
        <dbReference type="EMBL" id="SDP32606.1"/>
    </source>
</evidence>
<name>A0A1H0RUF7_9PSEU</name>
<dbReference type="Proteomes" id="UP000199651">
    <property type="component" value="Unassembled WGS sequence"/>
</dbReference>
<protein>
    <recommendedName>
        <fullName evidence="3">Helix-turn-helix domain-containing protein</fullName>
    </recommendedName>
</protein>
<organism evidence="1 2">
    <name type="scientific">Actinokineospora alba</name>
    <dbReference type="NCBI Taxonomy" id="504798"/>
    <lineage>
        <taxon>Bacteria</taxon>
        <taxon>Bacillati</taxon>
        <taxon>Actinomycetota</taxon>
        <taxon>Actinomycetes</taxon>
        <taxon>Pseudonocardiales</taxon>
        <taxon>Pseudonocardiaceae</taxon>
        <taxon>Actinokineospora</taxon>
    </lineage>
</organism>
<gene>
    <name evidence="1" type="ORF">SAMN05192558_108113</name>
</gene>